<dbReference type="PRINTS" id="PR00463">
    <property type="entry name" value="EP450I"/>
</dbReference>
<evidence type="ECO:0000313" key="15">
    <source>
        <dbReference type="Proteomes" id="UP000826271"/>
    </source>
</evidence>
<dbReference type="InterPro" id="IPR050665">
    <property type="entry name" value="Cytochrome_P450_Monooxygen"/>
</dbReference>
<keyword evidence="7 12" id="KW-0560">Oxidoreductase</keyword>
<sequence>MKEMIVAVMMIFSVAFGVGFWVLFLRLFDALVLKPRRLRSKLAKEGIKGSVPSSILYGNIAEIKSIIKLRLGYSAVREEMIFHDWLPTVFPHLVIWRMLYGSTFLYSTGNIQLLCTTDPAMVKQVSLCTSFNLGKPSYLSTERGPLLGRGILSSNGSCWAHQRKIIAPLFYVDRVKRMVNLMVESTSTMLRTWEKKTESLEGKLEITIDEDMRSLSANIISRACFGSSYAQGKKIFTKLQALLQIMSKGNIGVPGLRYLPTKHNKEIWKLEREIDSMILEIVKNRGADNHKNDLLQLMLDAAEIYGDDSNIPTDISLNKIVVDNCKNIYFAGHETTAISASWCLMTLAAYPEWQARVRKEVLDICGDNVLTADMLGHMKVLTMVIQETLRLYPPVAYVVREALQDIHFNGINIPNDIQIGGISIPNDFNLGVTIPKGINIQVPIPIMHQHEDLWGSDVHQFRPDRFANGVSGACKIPQAYMPFGDGPRICAGQHFAMEELKVILALVVSKFSFSLSSAYQHSPVFKLVIQPEHGVGIILEKL</sequence>
<comment type="subcellular location">
    <subcellularLocation>
        <location evidence="1">Membrane</location>
        <topology evidence="1">Single-pass membrane protein</topology>
    </subcellularLocation>
</comment>
<evidence type="ECO:0000313" key="14">
    <source>
        <dbReference type="EMBL" id="KAG8391479.1"/>
    </source>
</evidence>
<dbReference type="GO" id="GO:0016020">
    <property type="term" value="C:membrane"/>
    <property type="evidence" value="ECO:0007669"/>
    <property type="project" value="UniProtKB-SubCell"/>
</dbReference>
<dbReference type="GO" id="GO:0020037">
    <property type="term" value="F:heme binding"/>
    <property type="evidence" value="ECO:0007669"/>
    <property type="project" value="InterPro"/>
</dbReference>
<evidence type="ECO:0000256" key="10">
    <source>
        <dbReference type="ARBA" id="ARBA00023136"/>
    </source>
</evidence>
<evidence type="ECO:0000256" key="2">
    <source>
        <dbReference type="ARBA" id="ARBA00010617"/>
    </source>
</evidence>
<evidence type="ECO:0000256" key="1">
    <source>
        <dbReference type="ARBA" id="ARBA00004167"/>
    </source>
</evidence>
<evidence type="ECO:0000256" key="13">
    <source>
        <dbReference type="SAM" id="Phobius"/>
    </source>
</evidence>
<dbReference type="GO" id="GO:0004497">
    <property type="term" value="F:monooxygenase activity"/>
    <property type="evidence" value="ECO:0007669"/>
    <property type="project" value="UniProtKB-KW"/>
</dbReference>
<dbReference type="GO" id="GO:0016705">
    <property type="term" value="F:oxidoreductase activity, acting on paired donors, with incorporation or reduction of molecular oxygen"/>
    <property type="evidence" value="ECO:0007669"/>
    <property type="project" value="InterPro"/>
</dbReference>
<protein>
    <recommendedName>
        <fullName evidence="16">Cytochrome P450</fullName>
    </recommendedName>
</protein>
<keyword evidence="6 13" id="KW-1133">Transmembrane helix</keyword>
<dbReference type="SUPFAM" id="SSF48264">
    <property type="entry name" value="Cytochrome P450"/>
    <property type="match status" value="1"/>
</dbReference>
<dbReference type="GO" id="GO:0005506">
    <property type="term" value="F:iron ion binding"/>
    <property type="evidence" value="ECO:0007669"/>
    <property type="project" value="InterPro"/>
</dbReference>
<comment type="cofactor">
    <cofactor evidence="11">
        <name>heme</name>
        <dbReference type="ChEBI" id="CHEBI:30413"/>
    </cofactor>
</comment>
<keyword evidence="3 11" id="KW-0349">Heme</keyword>
<evidence type="ECO:0000256" key="9">
    <source>
        <dbReference type="ARBA" id="ARBA00023033"/>
    </source>
</evidence>
<keyword evidence="9 12" id="KW-0503">Monooxygenase</keyword>
<feature type="binding site" description="axial binding residue" evidence="11">
    <location>
        <position position="490"/>
    </location>
    <ligand>
        <name>heme</name>
        <dbReference type="ChEBI" id="CHEBI:30413"/>
    </ligand>
    <ligandPart>
        <name>Fe</name>
        <dbReference type="ChEBI" id="CHEBI:18248"/>
    </ligandPart>
</feature>
<dbReference type="InterPro" id="IPR002401">
    <property type="entry name" value="Cyt_P450_E_grp-I"/>
</dbReference>
<dbReference type="Gene3D" id="1.10.630.10">
    <property type="entry name" value="Cytochrome P450"/>
    <property type="match status" value="1"/>
</dbReference>
<dbReference type="EMBL" id="WHWC01000001">
    <property type="protein sequence ID" value="KAG8391479.1"/>
    <property type="molecule type" value="Genomic_DNA"/>
</dbReference>
<dbReference type="Pfam" id="PF00067">
    <property type="entry name" value="p450"/>
    <property type="match status" value="2"/>
</dbReference>
<evidence type="ECO:0000256" key="4">
    <source>
        <dbReference type="ARBA" id="ARBA00022692"/>
    </source>
</evidence>
<proteinExistence type="inferred from homology"/>
<evidence type="ECO:0008006" key="16">
    <source>
        <dbReference type="Google" id="ProtNLM"/>
    </source>
</evidence>
<comment type="similarity">
    <text evidence="2 12">Belongs to the cytochrome P450 family.</text>
</comment>
<evidence type="ECO:0000256" key="6">
    <source>
        <dbReference type="ARBA" id="ARBA00022989"/>
    </source>
</evidence>
<evidence type="ECO:0000256" key="7">
    <source>
        <dbReference type="ARBA" id="ARBA00023002"/>
    </source>
</evidence>
<keyword evidence="8 11" id="KW-0408">Iron</keyword>
<keyword evidence="15" id="KW-1185">Reference proteome</keyword>
<evidence type="ECO:0000256" key="12">
    <source>
        <dbReference type="RuleBase" id="RU000461"/>
    </source>
</evidence>
<keyword evidence="5 11" id="KW-0479">Metal-binding</keyword>
<dbReference type="InterPro" id="IPR001128">
    <property type="entry name" value="Cyt_P450"/>
</dbReference>
<evidence type="ECO:0000256" key="3">
    <source>
        <dbReference type="ARBA" id="ARBA00022617"/>
    </source>
</evidence>
<keyword evidence="4 13" id="KW-0812">Transmembrane</keyword>
<evidence type="ECO:0000256" key="5">
    <source>
        <dbReference type="ARBA" id="ARBA00022723"/>
    </source>
</evidence>
<dbReference type="PROSITE" id="PS00086">
    <property type="entry name" value="CYTOCHROME_P450"/>
    <property type="match status" value="1"/>
</dbReference>
<dbReference type="InterPro" id="IPR036396">
    <property type="entry name" value="Cyt_P450_sf"/>
</dbReference>
<accession>A0AAV6Y9D6</accession>
<dbReference type="InterPro" id="IPR017972">
    <property type="entry name" value="Cyt_P450_CS"/>
</dbReference>
<evidence type="ECO:0000256" key="8">
    <source>
        <dbReference type="ARBA" id="ARBA00023004"/>
    </source>
</evidence>
<dbReference type="PANTHER" id="PTHR24282">
    <property type="entry name" value="CYTOCHROME P450 FAMILY MEMBER"/>
    <property type="match status" value="1"/>
</dbReference>
<reference evidence="14" key="1">
    <citation type="submission" date="2019-10" db="EMBL/GenBank/DDBJ databases">
        <authorList>
            <person name="Zhang R."/>
            <person name="Pan Y."/>
            <person name="Wang J."/>
            <person name="Ma R."/>
            <person name="Yu S."/>
        </authorList>
    </citation>
    <scope>NUCLEOTIDE SEQUENCE</scope>
    <source>
        <strain evidence="14">LA-IB0</strain>
        <tissue evidence="14">Leaf</tissue>
    </source>
</reference>
<dbReference type="PANTHER" id="PTHR24282:SF260">
    <property type="entry name" value="CYTOCHROME P450 714C2-LIKE"/>
    <property type="match status" value="1"/>
</dbReference>
<keyword evidence="10 13" id="KW-0472">Membrane</keyword>
<name>A0AAV6Y9D6_9LAMI</name>
<dbReference type="Proteomes" id="UP000826271">
    <property type="component" value="Unassembled WGS sequence"/>
</dbReference>
<feature type="transmembrane region" description="Helical" evidence="13">
    <location>
        <begin position="6"/>
        <end position="28"/>
    </location>
</feature>
<dbReference type="PRINTS" id="PR00385">
    <property type="entry name" value="P450"/>
</dbReference>
<dbReference type="AlphaFoldDB" id="A0AAV6Y9D6"/>
<gene>
    <name evidence="14" type="ORF">BUALT_Bualt01G0192000</name>
</gene>
<organism evidence="14 15">
    <name type="scientific">Buddleja alternifolia</name>
    <dbReference type="NCBI Taxonomy" id="168488"/>
    <lineage>
        <taxon>Eukaryota</taxon>
        <taxon>Viridiplantae</taxon>
        <taxon>Streptophyta</taxon>
        <taxon>Embryophyta</taxon>
        <taxon>Tracheophyta</taxon>
        <taxon>Spermatophyta</taxon>
        <taxon>Magnoliopsida</taxon>
        <taxon>eudicotyledons</taxon>
        <taxon>Gunneridae</taxon>
        <taxon>Pentapetalae</taxon>
        <taxon>asterids</taxon>
        <taxon>lamiids</taxon>
        <taxon>Lamiales</taxon>
        <taxon>Scrophulariaceae</taxon>
        <taxon>Buddlejeae</taxon>
        <taxon>Buddleja</taxon>
    </lineage>
</organism>
<comment type="caution">
    <text evidence="14">The sequence shown here is derived from an EMBL/GenBank/DDBJ whole genome shotgun (WGS) entry which is preliminary data.</text>
</comment>
<evidence type="ECO:0000256" key="11">
    <source>
        <dbReference type="PIRSR" id="PIRSR602401-1"/>
    </source>
</evidence>